<organism evidence="6 7">
    <name type="scientific">Candidatus Methylomirabilis limnetica</name>
    <dbReference type="NCBI Taxonomy" id="2033718"/>
    <lineage>
        <taxon>Bacteria</taxon>
        <taxon>Candidatus Methylomirabilota</taxon>
        <taxon>Candidatus Methylomirabilia</taxon>
        <taxon>Candidatus Methylomirabilales</taxon>
        <taxon>Candidatus Methylomirabilaceae</taxon>
        <taxon>Candidatus Methylomirabilis</taxon>
    </lineage>
</organism>
<dbReference type="GO" id="GO:0004540">
    <property type="term" value="F:RNA nuclease activity"/>
    <property type="evidence" value="ECO:0007669"/>
    <property type="project" value="InterPro"/>
</dbReference>
<keyword evidence="7" id="KW-1185">Reference proteome</keyword>
<evidence type="ECO:0000256" key="2">
    <source>
        <dbReference type="ARBA" id="ARBA00022649"/>
    </source>
</evidence>
<reference evidence="6 7" key="1">
    <citation type="submission" date="2017-09" db="EMBL/GenBank/DDBJ databases">
        <title>Bloom of a denitrifying methanotroph, Candidatus Methylomirabilis limnetica, in a deep stratified lake.</title>
        <authorList>
            <person name="Graf J.S."/>
            <person name="Marchant H.K."/>
            <person name="Tienken D."/>
            <person name="Hach P.F."/>
            <person name="Brand A."/>
            <person name="Schubert C.J."/>
            <person name="Kuypers M.M."/>
            <person name="Milucka J."/>
        </authorList>
    </citation>
    <scope>NUCLEOTIDE SEQUENCE [LARGE SCALE GENOMIC DNA]</scope>
    <source>
        <strain evidence="6 7">Zug</strain>
    </source>
</reference>
<evidence type="ECO:0000256" key="1">
    <source>
        <dbReference type="ARBA" id="ARBA00022553"/>
    </source>
</evidence>
<dbReference type="InterPro" id="IPR051813">
    <property type="entry name" value="HepT_RNase_toxin"/>
</dbReference>
<evidence type="ECO:0000256" key="3">
    <source>
        <dbReference type="ARBA" id="ARBA00022722"/>
    </source>
</evidence>
<keyword evidence="2" id="KW-1277">Toxin-antitoxin system</keyword>
<dbReference type="Pfam" id="PF01934">
    <property type="entry name" value="HepT-like"/>
    <property type="match status" value="1"/>
</dbReference>
<dbReference type="GO" id="GO:0000166">
    <property type="term" value="F:nucleotide binding"/>
    <property type="evidence" value="ECO:0007669"/>
    <property type="project" value="UniProtKB-KW"/>
</dbReference>
<dbReference type="GO" id="GO:0016787">
    <property type="term" value="F:hydrolase activity"/>
    <property type="evidence" value="ECO:0007669"/>
    <property type="project" value="UniProtKB-KW"/>
</dbReference>
<dbReference type="RefSeq" id="WP_107561689.1">
    <property type="nucleotide sequence ID" value="NZ_NVQC01000016.1"/>
</dbReference>
<comment type="caution">
    <text evidence="6">The sequence shown here is derived from an EMBL/GenBank/DDBJ whole genome shotgun (WGS) entry which is preliminary data.</text>
</comment>
<name>A0A2T4TYW8_9BACT</name>
<keyword evidence="5" id="KW-0378">Hydrolase</keyword>
<dbReference type="AlphaFoldDB" id="A0A2T4TYW8"/>
<evidence type="ECO:0000256" key="5">
    <source>
        <dbReference type="ARBA" id="ARBA00022801"/>
    </source>
</evidence>
<dbReference type="EMBL" id="NVQC01000016">
    <property type="protein sequence ID" value="PTL36314.1"/>
    <property type="molecule type" value="Genomic_DNA"/>
</dbReference>
<protein>
    <recommendedName>
        <fullName evidence="8">DUF86 domain-containing protein</fullName>
    </recommendedName>
</protein>
<evidence type="ECO:0000313" key="6">
    <source>
        <dbReference type="EMBL" id="PTL36314.1"/>
    </source>
</evidence>
<dbReference type="InterPro" id="IPR008201">
    <property type="entry name" value="HepT-like"/>
</dbReference>
<keyword evidence="4" id="KW-0547">Nucleotide-binding</keyword>
<keyword evidence="1" id="KW-0597">Phosphoprotein</keyword>
<evidence type="ECO:0008006" key="8">
    <source>
        <dbReference type="Google" id="ProtNLM"/>
    </source>
</evidence>
<dbReference type="OrthoDB" id="9810538at2"/>
<evidence type="ECO:0000256" key="4">
    <source>
        <dbReference type="ARBA" id="ARBA00022741"/>
    </source>
</evidence>
<sequence length="124" mass="14287">MSFEPLEYLRHILIEADYLAEQCASLSKEQLLADETLRRAFARSLEVIGEAAKKVPDAFREQHPEVEWRAMAGMRYRLIHGYFGVDYELVWDAVKNKVPVLRGQIVNILRDAGSRTQPKDPTSR</sequence>
<reference evidence="7" key="2">
    <citation type="journal article" date="2018" name="Environ. Microbiol.">
        <title>Bloom of a denitrifying methanotroph, 'Candidatus Methylomirabilis limnetica', in a deep stratified lake.</title>
        <authorList>
            <person name="Graf J.S."/>
            <person name="Mayr M.J."/>
            <person name="Marchant H.K."/>
            <person name="Tienken D."/>
            <person name="Hach P.F."/>
            <person name="Brand A."/>
            <person name="Schubert C.J."/>
            <person name="Kuypers M.M."/>
            <person name="Milucka J."/>
        </authorList>
    </citation>
    <scope>NUCLEOTIDE SEQUENCE [LARGE SCALE GENOMIC DNA]</scope>
    <source>
        <strain evidence="7">Zug</strain>
    </source>
</reference>
<accession>A0A2T4TYW8</accession>
<dbReference type="GO" id="GO:0110001">
    <property type="term" value="C:toxin-antitoxin complex"/>
    <property type="evidence" value="ECO:0007669"/>
    <property type="project" value="InterPro"/>
</dbReference>
<proteinExistence type="predicted"/>
<dbReference type="Proteomes" id="UP000241436">
    <property type="component" value="Unassembled WGS sequence"/>
</dbReference>
<gene>
    <name evidence="6" type="ORF">CLG94_04555</name>
</gene>
<keyword evidence="3" id="KW-0540">Nuclease</keyword>
<dbReference type="PANTHER" id="PTHR34139">
    <property type="entry name" value="UPF0331 PROTEIN MJ0127"/>
    <property type="match status" value="1"/>
</dbReference>
<evidence type="ECO:0000313" key="7">
    <source>
        <dbReference type="Proteomes" id="UP000241436"/>
    </source>
</evidence>
<dbReference type="PANTHER" id="PTHR34139:SF1">
    <property type="entry name" value="RNASE MJ1380-RELATED"/>
    <property type="match status" value="1"/>
</dbReference>